<feature type="chain" id="PRO_5023881609" description="Tbc2 translation factor, chloroplastic" evidence="2">
    <location>
        <begin position="27"/>
        <end position="791"/>
    </location>
</feature>
<dbReference type="GO" id="GO:0003723">
    <property type="term" value="F:RNA binding"/>
    <property type="evidence" value="ECO:0007669"/>
    <property type="project" value="TreeGrafter"/>
</dbReference>
<feature type="signal peptide" evidence="2">
    <location>
        <begin position="1"/>
        <end position="26"/>
    </location>
</feature>
<dbReference type="PANTHER" id="PTHR21228">
    <property type="entry name" value="FAST LEU-RICH DOMAIN-CONTAINING"/>
    <property type="match status" value="1"/>
</dbReference>
<evidence type="ECO:0008006" key="5">
    <source>
        <dbReference type="Google" id="ProtNLM"/>
    </source>
</evidence>
<dbReference type="Proteomes" id="UP000324585">
    <property type="component" value="Unassembled WGS sequence"/>
</dbReference>
<protein>
    <recommendedName>
        <fullName evidence="5">Tbc2 translation factor, chloroplastic</fullName>
    </recommendedName>
</protein>
<dbReference type="GO" id="GO:0044528">
    <property type="term" value="P:regulation of mitochondrial mRNA stability"/>
    <property type="evidence" value="ECO:0007669"/>
    <property type="project" value="TreeGrafter"/>
</dbReference>
<organism evidence="3 4">
    <name type="scientific">Porphyridium purpureum</name>
    <name type="common">Red alga</name>
    <name type="synonym">Porphyridium cruentum</name>
    <dbReference type="NCBI Taxonomy" id="35688"/>
    <lineage>
        <taxon>Eukaryota</taxon>
        <taxon>Rhodophyta</taxon>
        <taxon>Bangiophyceae</taxon>
        <taxon>Porphyridiales</taxon>
        <taxon>Porphyridiaceae</taxon>
        <taxon>Porphyridium</taxon>
    </lineage>
</organism>
<keyword evidence="2" id="KW-0732">Signal</keyword>
<name>A0A5J4YKZ9_PORPP</name>
<comment type="caution">
    <text evidence="3">The sequence shown here is derived from an EMBL/GenBank/DDBJ whole genome shotgun (WGS) entry which is preliminary data.</text>
</comment>
<dbReference type="PANTHER" id="PTHR21228:SF40">
    <property type="entry name" value="LD45607P"/>
    <property type="match status" value="1"/>
</dbReference>
<evidence type="ECO:0000313" key="3">
    <source>
        <dbReference type="EMBL" id="KAA8491293.1"/>
    </source>
</evidence>
<keyword evidence="1" id="KW-0175">Coiled coil</keyword>
<gene>
    <name evidence="3" type="ORF">FVE85_7714</name>
</gene>
<evidence type="ECO:0000313" key="4">
    <source>
        <dbReference type="Proteomes" id="UP000324585"/>
    </source>
</evidence>
<accession>A0A5J4YKZ9</accession>
<dbReference type="GO" id="GO:0000963">
    <property type="term" value="P:mitochondrial RNA processing"/>
    <property type="evidence" value="ECO:0007669"/>
    <property type="project" value="TreeGrafter"/>
</dbReference>
<dbReference type="EMBL" id="VRMN01000014">
    <property type="protein sequence ID" value="KAA8491293.1"/>
    <property type="molecule type" value="Genomic_DNA"/>
</dbReference>
<dbReference type="GO" id="GO:0005759">
    <property type="term" value="C:mitochondrial matrix"/>
    <property type="evidence" value="ECO:0007669"/>
    <property type="project" value="TreeGrafter"/>
</dbReference>
<reference evidence="4" key="1">
    <citation type="journal article" date="2019" name="Nat. Commun.">
        <title>Expansion of phycobilisome linker gene families in mesophilic red algae.</title>
        <authorList>
            <person name="Lee J."/>
            <person name="Kim D."/>
            <person name="Bhattacharya D."/>
            <person name="Yoon H.S."/>
        </authorList>
    </citation>
    <scope>NUCLEOTIDE SEQUENCE [LARGE SCALE GENOMIC DNA]</scope>
    <source>
        <strain evidence="4">CCMP 1328</strain>
    </source>
</reference>
<proteinExistence type="predicted"/>
<dbReference type="GO" id="GO:0035770">
    <property type="term" value="C:ribonucleoprotein granule"/>
    <property type="evidence" value="ECO:0007669"/>
    <property type="project" value="TreeGrafter"/>
</dbReference>
<dbReference type="AlphaFoldDB" id="A0A5J4YKZ9"/>
<dbReference type="InterPro" id="IPR050870">
    <property type="entry name" value="FAST_kinase"/>
</dbReference>
<sequence>MRGDAGAPGSLLFALAVAAPLRSSCAPQWPCTCACSAAKRPSRPGKRTARARTSHASSSVDVDVDLGLPAPCADVERARRRARDRLRQAESLALELSRVDASTNITAGVRLTYALVLRVLRTPYEGVLDSRMAARCIRVLTSVHRALQGRRMRRHKDHDDAKLWRSRALLIESWALRTERVMHCTDEVGLSIFVHSLGVLNATPGNAFLQAWESQFGRLENARSFQALSNSIWGLAKLNQVPRSADFWDAWLTRFSALITHAKPQELANIVYALGRLGVDTLSEPIQISRSHTNRKGSSASALTIAGLMRASGFMETFQDAFVQGGHAFNAQELANTLWAVVMLESPPSKSFWKVWLSQFHVHASSFKPKELACTANALGKLVKLHSAARRVFVSVSDMNHLWCRWETCFSRSGLDFSSQELAVSLWAFTVLRYHRQISSTVGVAFMEHWAFCFEQTSGNFSGLELANVMWSFGRLHSSCTHIRAGSSQSNTHNEDRTGYFDASLSDMDAPVDDDLERKVRVDETVAAPPAFQRVLSGSEARLLPAGQALRPDDFFPTQDLIEDWMCAFMELPGNAMNSHSIALTLHGLGQMLIVPDALVLDRILLFCNKNWPSFKSQELASLMWSFGRLSLSLPMVTIREWNAHFLARMDEHNSQELSNALWGLARSRVGVPVDFLSAWIARAEAVMLSFKQQELVSSLWALARLSMAGKVLKRPPPSFLEKYSLVFKSQLDLFKSKELVTILWSWSVLGVSPYAGFSRDVETALASRGALDRSTARRVERALSVLKQAK</sequence>
<evidence type="ECO:0000256" key="1">
    <source>
        <dbReference type="SAM" id="Coils"/>
    </source>
</evidence>
<evidence type="ECO:0000256" key="2">
    <source>
        <dbReference type="SAM" id="SignalP"/>
    </source>
</evidence>
<dbReference type="OrthoDB" id="413408at2759"/>
<feature type="coiled-coil region" evidence="1">
    <location>
        <begin position="72"/>
        <end position="99"/>
    </location>
</feature>
<keyword evidence="4" id="KW-1185">Reference proteome</keyword>